<keyword evidence="5 6" id="KW-0949">S-adenosyl-L-methionine</keyword>
<accession>A0A1G2M3W0</accession>
<comment type="function">
    <text evidence="6">Catalyzes the 2'-O-methylation of the ribose of cytidine 1402 (C1402) in 16S rRNA.</text>
</comment>
<dbReference type="SUPFAM" id="SSF53790">
    <property type="entry name" value="Tetrapyrrole methylase"/>
    <property type="match status" value="1"/>
</dbReference>
<dbReference type="InterPro" id="IPR035996">
    <property type="entry name" value="4pyrrol_Methylase_sf"/>
</dbReference>
<dbReference type="PANTHER" id="PTHR46111">
    <property type="entry name" value="RIBOSOMAL RNA SMALL SUBUNIT METHYLTRANSFERASE I"/>
    <property type="match status" value="1"/>
</dbReference>
<keyword evidence="1 6" id="KW-0963">Cytoplasm</keyword>
<evidence type="ECO:0000256" key="6">
    <source>
        <dbReference type="HAMAP-Rule" id="MF_01877"/>
    </source>
</evidence>
<evidence type="ECO:0000256" key="4">
    <source>
        <dbReference type="ARBA" id="ARBA00022679"/>
    </source>
</evidence>
<dbReference type="STRING" id="1802301.A2664_00930"/>
<dbReference type="AlphaFoldDB" id="A0A1G2M3W0"/>
<evidence type="ECO:0000256" key="3">
    <source>
        <dbReference type="ARBA" id="ARBA00022603"/>
    </source>
</evidence>
<organism evidence="8 9">
    <name type="scientific">Candidatus Taylorbacteria bacterium RIFCSPHIGHO2_01_FULL_46_22b</name>
    <dbReference type="NCBI Taxonomy" id="1802301"/>
    <lineage>
        <taxon>Bacteria</taxon>
        <taxon>Candidatus Tayloriibacteriota</taxon>
    </lineage>
</organism>
<comment type="catalytic activity">
    <reaction evidence="6">
        <text>cytidine(1402) in 16S rRNA + S-adenosyl-L-methionine = 2'-O-methylcytidine(1402) in 16S rRNA + S-adenosyl-L-homocysteine + H(+)</text>
        <dbReference type="Rhea" id="RHEA:42924"/>
        <dbReference type="Rhea" id="RHEA-COMP:10285"/>
        <dbReference type="Rhea" id="RHEA-COMP:10286"/>
        <dbReference type="ChEBI" id="CHEBI:15378"/>
        <dbReference type="ChEBI" id="CHEBI:57856"/>
        <dbReference type="ChEBI" id="CHEBI:59789"/>
        <dbReference type="ChEBI" id="CHEBI:74495"/>
        <dbReference type="ChEBI" id="CHEBI:82748"/>
        <dbReference type="EC" id="2.1.1.198"/>
    </reaction>
</comment>
<dbReference type="Gene3D" id="3.30.950.10">
    <property type="entry name" value="Methyltransferase, Cobalt-precorrin-4 Transmethylase, Domain 2"/>
    <property type="match status" value="1"/>
</dbReference>
<dbReference type="GO" id="GO:0005737">
    <property type="term" value="C:cytoplasm"/>
    <property type="evidence" value="ECO:0007669"/>
    <property type="project" value="UniProtKB-SubCell"/>
</dbReference>
<evidence type="ECO:0000313" key="9">
    <source>
        <dbReference type="Proteomes" id="UP000178873"/>
    </source>
</evidence>
<dbReference type="Proteomes" id="UP000178873">
    <property type="component" value="Unassembled WGS sequence"/>
</dbReference>
<dbReference type="InterPro" id="IPR000878">
    <property type="entry name" value="4pyrrol_Mease"/>
</dbReference>
<dbReference type="EMBL" id="MHRF01000005">
    <property type="protein sequence ID" value="OHA18493.1"/>
    <property type="molecule type" value="Genomic_DNA"/>
</dbReference>
<comment type="caution">
    <text evidence="8">The sequence shown here is derived from an EMBL/GenBank/DDBJ whole genome shotgun (WGS) entry which is preliminary data.</text>
</comment>
<comment type="subcellular location">
    <subcellularLocation>
        <location evidence="6">Cytoplasm</location>
    </subcellularLocation>
</comment>
<dbReference type="InterPro" id="IPR018063">
    <property type="entry name" value="SAM_MeTrfase_RsmI_CS"/>
</dbReference>
<dbReference type="EC" id="2.1.1.198" evidence="6"/>
<evidence type="ECO:0000259" key="7">
    <source>
        <dbReference type="Pfam" id="PF00590"/>
    </source>
</evidence>
<name>A0A1G2M3W0_9BACT</name>
<dbReference type="PROSITE" id="PS01296">
    <property type="entry name" value="RSMI"/>
    <property type="match status" value="1"/>
</dbReference>
<dbReference type="InterPro" id="IPR014777">
    <property type="entry name" value="4pyrrole_Mease_sub1"/>
</dbReference>
<dbReference type="NCBIfam" id="TIGR00096">
    <property type="entry name" value="16S rRNA (cytidine(1402)-2'-O)-methyltransferase"/>
    <property type="match status" value="1"/>
</dbReference>
<dbReference type="CDD" id="cd11648">
    <property type="entry name" value="RsmI"/>
    <property type="match status" value="1"/>
</dbReference>
<dbReference type="PIRSF" id="PIRSF005917">
    <property type="entry name" value="MTase_YraL"/>
    <property type="match status" value="1"/>
</dbReference>
<dbReference type="InterPro" id="IPR008189">
    <property type="entry name" value="rRNA_ssu_MeTfrase_I"/>
</dbReference>
<reference evidence="8 9" key="1">
    <citation type="journal article" date="2016" name="Nat. Commun.">
        <title>Thousands of microbial genomes shed light on interconnected biogeochemical processes in an aquifer system.</title>
        <authorList>
            <person name="Anantharaman K."/>
            <person name="Brown C.T."/>
            <person name="Hug L.A."/>
            <person name="Sharon I."/>
            <person name="Castelle C.J."/>
            <person name="Probst A.J."/>
            <person name="Thomas B.C."/>
            <person name="Singh A."/>
            <person name="Wilkins M.J."/>
            <person name="Karaoz U."/>
            <person name="Brodie E.L."/>
            <person name="Williams K.H."/>
            <person name="Hubbard S.S."/>
            <person name="Banfield J.F."/>
        </authorList>
    </citation>
    <scope>NUCLEOTIDE SEQUENCE [LARGE SCALE GENOMIC DNA]</scope>
</reference>
<feature type="domain" description="Tetrapyrrole methylase" evidence="7">
    <location>
        <begin position="4"/>
        <end position="204"/>
    </location>
</feature>
<protein>
    <recommendedName>
        <fullName evidence="6">Ribosomal RNA small subunit methyltransferase I</fullName>
        <ecNumber evidence="6">2.1.1.198</ecNumber>
    </recommendedName>
    <alternativeName>
        <fullName evidence="6">16S rRNA 2'-O-ribose C1402 methyltransferase</fullName>
    </alternativeName>
    <alternativeName>
        <fullName evidence="6">rRNA (cytidine-2'-O-)-methyltransferase RsmI</fullName>
    </alternativeName>
</protein>
<keyword evidence="3 6" id="KW-0489">Methyltransferase</keyword>
<dbReference type="HAMAP" id="MF_01877">
    <property type="entry name" value="16SrRNA_methyltr_I"/>
    <property type="match status" value="1"/>
</dbReference>
<proteinExistence type="inferred from homology"/>
<evidence type="ECO:0000256" key="5">
    <source>
        <dbReference type="ARBA" id="ARBA00022691"/>
    </source>
</evidence>
<evidence type="ECO:0000256" key="2">
    <source>
        <dbReference type="ARBA" id="ARBA00022552"/>
    </source>
</evidence>
<gene>
    <name evidence="6" type="primary">rsmI</name>
    <name evidence="8" type="ORF">A2664_00930</name>
</gene>
<dbReference type="PANTHER" id="PTHR46111:SF1">
    <property type="entry name" value="RIBOSOMAL RNA SMALL SUBUNIT METHYLTRANSFERASE I"/>
    <property type="match status" value="1"/>
</dbReference>
<keyword evidence="4 6" id="KW-0808">Transferase</keyword>
<evidence type="ECO:0000256" key="1">
    <source>
        <dbReference type="ARBA" id="ARBA00022490"/>
    </source>
</evidence>
<sequence>MADFYVVATPIGNLEDVTFRAIGILSSVDVILCEDTRVTMRLLQRYNINTPLLSYHARSGAAKTTAILSLIKSGKTLALVSDAGTPTISDPGSELVSAIRGTFPDMKIVPIAGASAVAAALSASGLPSSDFLFLGFLPHKKGRETLFKEITASKRTVVFYESVHRAIKTLTRLSELLSDKRKVVVARELTKVFEELVVGSATEVLAKFTAHPDTVKGEFVIMVGSEK</sequence>
<dbReference type="Gene3D" id="3.40.1010.10">
    <property type="entry name" value="Cobalt-precorrin-4 Transmethylase, Domain 1"/>
    <property type="match status" value="1"/>
</dbReference>
<dbReference type="FunFam" id="3.30.950.10:FF:000002">
    <property type="entry name" value="Ribosomal RNA small subunit methyltransferase I"/>
    <property type="match status" value="1"/>
</dbReference>
<dbReference type="GO" id="GO:0070677">
    <property type="term" value="F:rRNA (cytosine-2'-O-)-methyltransferase activity"/>
    <property type="evidence" value="ECO:0007669"/>
    <property type="project" value="UniProtKB-UniRule"/>
</dbReference>
<keyword evidence="2 6" id="KW-0698">rRNA processing</keyword>
<comment type="similarity">
    <text evidence="6">Belongs to the methyltransferase superfamily. RsmI family.</text>
</comment>
<dbReference type="Pfam" id="PF00590">
    <property type="entry name" value="TP_methylase"/>
    <property type="match status" value="1"/>
</dbReference>
<evidence type="ECO:0000313" key="8">
    <source>
        <dbReference type="EMBL" id="OHA18493.1"/>
    </source>
</evidence>
<dbReference type="InterPro" id="IPR014776">
    <property type="entry name" value="4pyrrole_Mease_sub2"/>
</dbReference>